<dbReference type="Proteomes" id="UP000186817">
    <property type="component" value="Unassembled WGS sequence"/>
</dbReference>
<gene>
    <name evidence="2" type="ORF">AK812_SmicGene44011</name>
</gene>
<comment type="caution">
    <text evidence="2">The sequence shown here is derived from an EMBL/GenBank/DDBJ whole genome shotgun (WGS) entry which is preliminary data.</text>
</comment>
<dbReference type="AlphaFoldDB" id="A0A1Q9BZK4"/>
<reference evidence="2 3" key="1">
    <citation type="submission" date="2016-02" db="EMBL/GenBank/DDBJ databases">
        <title>Genome analysis of coral dinoflagellate symbionts highlights evolutionary adaptations to a symbiotic lifestyle.</title>
        <authorList>
            <person name="Aranda M."/>
            <person name="Li Y."/>
            <person name="Liew Y.J."/>
            <person name="Baumgarten S."/>
            <person name="Simakov O."/>
            <person name="Wilson M."/>
            <person name="Piel J."/>
            <person name="Ashoor H."/>
            <person name="Bougouffa S."/>
            <person name="Bajic V.B."/>
            <person name="Ryu T."/>
            <person name="Ravasi T."/>
            <person name="Bayer T."/>
            <person name="Micklem G."/>
            <person name="Kim H."/>
            <person name="Bhak J."/>
            <person name="Lajeunesse T.C."/>
            <person name="Voolstra C.R."/>
        </authorList>
    </citation>
    <scope>NUCLEOTIDE SEQUENCE [LARGE SCALE GENOMIC DNA]</scope>
    <source>
        <strain evidence="2 3">CCMP2467</strain>
    </source>
</reference>
<evidence type="ECO:0000256" key="1">
    <source>
        <dbReference type="SAM" id="MobiDB-lite"/>
    </source>
</evidence>
<sequence length="470" mass="51219">MDCLQRCYDTSCDDKGSHGGEAGKGCRKALPLHRSSDPSELRFAAPAKRRVKGTTQQSELSAGMLLEVAGLLLKFKGARRSRLERATMRQSRQSLGDETLKSLRWRLKKRTEAPRVKGTTQQSELSAGMLLEVAGLLLKFKGARRSRLERATMRQSRQSLGDETLKSLRRVAVSYMQILSCALPAMPAARDACQNENIEIGQAKTRGGAKKPEKRCWQEPAAAEGTGTGSRRLEPGLKKRLVPVLCLQPSLVRLVTTKTWQVRPPGQTLAPPYDRSSAQLEHMPGAQPRALLRLSGARQHFTELVSLSCLDPAETSAEEKERGLAVPDTKACFGSGSVNSGVGSDRSEPSPMSESVNLNLSGVPVWPAHSAMSGKATAATVQRLWQWFVVMLSSPRQVWETSEALTVASRDQRWSRRPLDHGTGTVSRSKVNGMAFSANFVCDVCILVHVLEGVRLLGVNSSGQIGGWVG</sequence>
<name>A0A1Q9BZK4_SYMMI</name>
<feature type="region of interest" description="Disordered" evidence="1">
    <location>
        <begin position="204"/>
        <end position="232"/>
    </location>
</feature>
<protein>
    <submittedName>
        <fullName evidence="2">Uncharacterized protein</fullName>
    </submittedName>
</protein>
<organism evidence="2 3">
    <name type="scientific">Symbiodinium microadriaticum</name>
    <name type="common">Dinoflagellate</name>
    <name type="synonym">Zooxanthella microadriatica</name>
    <dbReference type="NCBI Taxonomy" id="2951"/>
    <lineage>
        <taxon>Eukaryota</taxon>
        <taxon>Sar</taxon>
        <taxon>Alveolata</taxon>
        <taxon>Dinophyceae</taxon>
        <taxon>Suessiales</taxon>
        <taxon>Symbiodiniaceae</taxon>
        <taxon>Symbiodinium</taxon>
    </lineage>
</organism>
<keyword evidence="3" id="KW-1185">Reference proteome</keyword>
<evidence type="ECO:0000313" key="3">
    <source>
        <dbReference type="Proteomes" id="UP000186817"/>
    </source>
</evidence>
<dbReference type="EMBL" id="LSRX01002140">
    <property type="protein sequence ID" value="OLP76102.1"/>
    <property type="molecule type" value="Genomic_DNA"/>
</dbReference>
<accession>A0A1Q9BZK4</accession>
<evidence type="ECO:0000313" key="2">
    <source>
        <dbReference type="EMBL" id="OLP76102.1"/>
    </source>
</evidence>
<proteinExistence type="predicted"/>